<gene>
    <name evidence="1" type="ORF">P171DRAFT_318438</name>
</gene>
<reference evidence="1" key="1">
    <citation type="journal article" date="2020" name="Stud. Mycol.">
        <title>101 Dothideomycetes genomes: a test case for predicting lifestyles and emergence of pathogens.</title>
        <authorList>
            <person name="Haridas S."/>
            <person name="Albert R."/>
            <person name="Binder M."/>
            <person name="Bloem J."/>
            <person name="Labutti K."/>
            <person name="Salamov A."/>
            <person name="Andreopoulos B."/>
            <person name="Baker S."/>
            <person name="Barry K."/>
            <person name="Bills G."/>
            <person name="Bluhm B."/>
            <person name="Cannon C."/>
            <person name="Castanera R."/>
            <person name="Culley D."/>
            <person name="Daum C."/>
            <person name="Ezra D."/>
            <person name="Gonzalez J."/>
            <person name="Henrissat B."/>
            <person name="Kuo A."/>
            <person name="Liang C."/>
            <person name="Lipzen A."/>
            <person name="Lutzoni F."/>
            <person name="Magnuson J."/>
            <person name="Mondo S."/>
            <person name="Nolan M."/>
            <person name="Ohm R."/>
            <person name="Pangilinan J."/>
            <person name="Park H.-J."/>
            <person name="Ramirez L."/>
            <person name="Alfaro M."/>
            <person name="Sun H."/>
            <person name="Tritt A."/>
            <person name="Yoshinaga Y."/>
            <person name="Zwiers L.-H."/>
            <person name="Turgeon B."/>
            <person name="Goodwin S."/>
            <person name="Spatafora J."/>
            <person name="Crous P."/>
            <person name="Grigoriev I."/>
        </authorList>
    </citation>
    <scope>NUCLEOTIDE SEQUENCE</scope>
    <source>
        <strain evidence="1">CBS 690.94</strain>
    </source>
</reference>
<feature type="non-terminal residue" evidence="1">
    <location>
        <position position="1"/>
    </location>
</feature>
<name>A0A9P4PLX2_9PLEO</name>
<protein>
    <submittedName>
        <fullName evidence="1">Uncharacterized protein</fullName>
    </submittedName>
</protein>
<organism evidence="1 2">
    <name type="scientific">Karstenula rhodostoma CBS 690.94</name>
    <dbReference type="NCBI Taxonomy" id="1392251"/>
    <lineage>
        <taxon>Eukaryota</taxon>
        <taxon>Fungi</taxon>
        <taxon>Dikarya</taxon>
        <taxon>Ascomycota</taxon>
        <taxon>Pezizomycotina</taxon>
        <taxon>Dothideomycetes</taxon>
        <taxon>Pleosporomycetidae</taxon>
        <taxon>Pleosporales</taxon>
        <taxon>Massarineae</taxon>
        <taxon>Didymosphaeriaceae</taxon>
        <taxon>Karstenula</taxon>
    </lineage>
</organism>
<sequence length="76" mass="8144">WTSGCWGGLGELIPLLLNSTPSAELQNTCAGVDSMVTWRKRVYIRETGDAHLGVVVGEGEARGNGAVRRGVEYGRL</sequence>
<dbReference type="EMBL" id="MU001500">
    <property type="protein sequence ID" value="KAF2445226.1"/>
    <property type="molecule type" value="Genomic_DNA"/>
</dbReference>
<feature type="non-terminal residue" evidence="1">
    <location>
        <position position="76"/>
    </location>
</feature>
<comment type="caution">
    <text evidence="1">The sequence shown here is derived from an EMBL/GenBank/DDBJ whole genome shotgun (WGS) entry which is preliminary data.</text>
</comment>
<dbReference type="OrthoDB" id="5342924at2759"/>
<keyword evidence="2" id="KW-1185">Reference proteome</keyword>
<dbReference type="Proteomes" id="UP000799764">
    <property type="component" value="Unassembled WGS sequence"/>
</dbReference>
<evidence type="ECO:0000313" key="2">
    <source>
        <dbReference type="Proteomes" id="UP000799764"/>
    </source>
</evidence>
<dbReference type="AlphaFoldDB" id="A0A9P4PLX2"/>
<accession>A0A9P4PLX2</accession>
<evidence type="ECO:0000313" key="1">
    <source>
        <dbReference type="EMBL" id="KAF2445226.1"/>
    </source>
</evidence>
<proteinExistence type="predicted"/>